<dbReference type="PANTHER" id="PTHR36427:SF3">
    <property type="entry name" value="LARGE RIBOSOMAL SUBUNIT PROTEIN UL1M"/>
    <property type="match status" value="1"/>
</dbReference>
<dbReference type="AlphaFoldDB" id="A0A132NQU4"/>
<dbReference type="GO" id="GO:0015934">
    <property type="term" value="C:large ribosomal subunit"/>
    <property type="evidence" value="ECO:0007669"/>
    <property type="project" value="InterPro"/>
</dbReference>
<dbReference type="Pfam" id="PF00687">
    <property type="entry name" value="Ribosomal_L1"/>
    <property type="match status" value="1"/>
</dbReference>
<evidence type="ECO:0000256" key="3">
    <source>
        <dbReference type="ARBA" id="ARBA00023274"/>
    </source>
</evidence>
<evidence type="ECO:0000256" key="1">
    <source>
        <dbReference type="ARBA" id="ARBA00010531"/>
    </source>
</evidence>
<comment type="similarity">
    <text evidence="1">Belongs to the universal ribosomal protein uL1 family.</text>
</comment>
<gene>
    <name evidence="4" type="ORF">QR46_3619</name>
</gene>
<sequence length="221" mass="24959">MGFAMQRINPDALNKHITEVIERATNEKPRKFLETVELQVGLKGYDPKKDPRFNLPLVLPHIAKQNLKLCIIADARDADRAKKLGLNFVEIEHLQQFNKDAKQIKKFAKSYDVFLASKSLIRQITVHAGPGFTKAGRTPLPLAPDEDLEMKVLECKSTIKVQFKKAVGLNWPIGNVKMPASEIAQNITTTLNFLATQLKKGWQNIKTVYIKSTMGPSHRIF</sequence>
<evidence type="ECO:0000313" key="5">
    <source>
        <dbReference type="Proteomes" id="UP000070089"/>
    </source>
</evidence>
<dbReference type="GO" id="GO:0006412">
    <property type="term" value="P:translation"/>
    <property type="evidence" value="ECO:0007669"/>
    <property type="project" value="InterPro"/>
</dbReference>
<dbReference type="Gene3D" id="3.30.190.20">
    <property type="match status" value="1"/>
</dbReference>
<proteinExistence type="inferred from homology"/>
<comment type="caution">
    <text evidence="4">The sequence shown here is derived from an EMBL/GenBank/DDBJ whole genome shotgun (WGS) entry which is preliminary data.</text>
</comment>
<protein>
    <submittedName>
        <fullName evidence="4">LSU ribosomal protein L1P/L10a</fullName>
    </submittedName>
</protein>
<dbReference type="InterPro" id="IPR028364">
    <property type="entry name" value="Ribosomal_uL1/biogenesis"/>
</dbReference>
<name>A0A132NQU4_GIAIN</name>
<dbReference type="FunFam" id="3.40.50.790:FF:000005">
    <property type="entry name" value="50S ribosomal protein L1"/>
    <property type="match status" value="1"/>
</dbReference>
<dbReference type="VEuPathDB" id="GiardiaDB:QR46_3619"/>
<keyword evidence="3" id="KW-0687">Ribonucleoprotein</keyword>
<evidence type="ECO:0000256" key="2">
    <source>
        <dbReference type="ARBA" id="ARBA00022980"/>
    </source>
</evidence>
<dbReference type="PANTHER" id="PTHR36427">
    <property type="entry name" value="54S RIBOSOMAL PROTEIN L1, MITOCHONDRIAL"/>
    <property type="match status" value="1"/>
</dbReference>
<dbReference type="InterPro" id="IPR002143">
    <property type="entry name" value="Ribosomal_uL1"/>
</dbReference>
<keyword evidence="2 4" id="KW-0689">Ribosomal protein</keyword>
<dbReference type="SUPFAM" id="SSF56808">
    <property type="entry name" value="Ribosomal protein L1"/>
    <property type="match status" value="1"/>
</dbReference>
<dbReference type="InterPro" id="IPR023674">
    <property type="entry name" value="Ribosomal_uL1-like"/>
</dbReference>
<dbReference type="PIRSF" id="PIRSF002155">
    <property type="entry name" value="Ribosomal_L1"/>
    <property type="match status" value="1"/>
</dbReference>
<dbReference type="InterPro" id="IPR016095">
    <property type="entry name" value="Ribosomal_uL1_3-a/b-sand"/>
</dbReference>
<dbReference type="OrthoDB" id="2449818at2759"/>
<reference evidence="4 5" key="1">
    <citation type="journal article" date="2015" name="Mol. Biochem. Parasitol.">
        <title>Identification of polymorphic genes for use in assemblage B genotyping assays through comparative genomics of multiple assemblage B Giardia duodenalis isolates.</title>
        <authorList>
            <person name="Wielinga C."/>
            <person name="Thompson R.C."/>
            <person name="Monis P."/>
            <person name="Ryan U."/>
        </authorList>
    </citation>
    <scope>NUCLEOTIDE SEQUENCE [LARGE SCALE GENOMIC DNA]</scope>
    <source>
        <strain evidence="4 5">BAH15c1</strain>
    </source>
</reference>
<dbReference type="GO" id="GO:0003735">
    <property type="term" value="F:structural constituent of ribosome"/>
    <property type="evidence" value="ECO:0007669"/>
    <property type="project" value="InterPro"/>
</dbReference>
<dbReference type="CDD" id="cd00403">
    <property type="entry name" value="Ribosomal_L1"/>
    <property type="match status" value="1"/>
</dbReference>
<dbReference type="GO" id="GO:0003723">
    <property type="term" value="F:RNA binding"/>
    <property type="evidence" value="ECO:0007669"/>
    <property type="project" value="InterPro"/>
</dbReference>
<organism evidence="4 5">
    <name type="scientific">Giardia duodenalis assemblage B</name>
    <dbReference type="NCBI Taxonomy" id="1394984"/>
    <lineage>
        <taxon>Eukaryota</taxon>
        <taxon>Metamonada</taxon>
        <taxon>Diplomonadida</taxon>
        <taxon>Hexamitidae</taxon>
        <taxon>Giardiinae</taxon>
        <taxon>Giardia</taxon>
    </lineage>
</organism>
<dbReference type="Gene3D" id="3.40.50.790">
    <property type="match status" value="1"/>
</dbReference>
<evidence type="ECO:0000313" key="4">
    <source>
        <dbReference type="EMBL" id="KWX12410.1"/>
    </source>
</evidence>
<dbReference type="EMBL" id="JXTI01000119">
    <property type="protein sequence ID" value="KWX12410.1"/>
    <property type="molecule type" value="Genomic_DNA"/>
</dbReference>
<accession>A0A132NQU4</accession>
<dbReference type="Proteomes" id="UP000070089">
    <property type="component" value="Unassembled WGS sequence"/>
</dbReference>